<feature type="transmembrane region" description="Helical" evidence="1">
    <location>
        <begin position="46"/>
        <end position="73"/>
    </location>
</feature>
<dbReference type="AlphaFoldDB" id="A0A0G1CLT9"/>
<evidence type="ECO:0000256" key="1">
    <source>
        <dbReference type="SAM" id="Phobius"/>
    </source>
</evidence>
<sequence length="77" mass="8777">MSQRSLYRNFVKRWDEVTEIPTQTVGPLTPIYKRAVPYFKIAPWRILMPTAFLLAVIGALLLEVTAVQVATLLQQGF</sequence>
<name>A0A0G1CLT9_9BACT</name>
<protein>
    <submittedName>
        <fullName evidence="2">Uncharacterized protein</fullName>
    </submittedName>
</protein>
<dbReference type="EMBL" id="LCFD01000010">
    <property type="protein sequence ID" value="KKS86467.1"/>
    <property type="molecule type" value="Genomic_DNA"/>
</dbReference>
<comment type="caution">
    <text evidence="2">The sequence shown here is derived from an EMBL/GenBank/DDBJ whole genome shotgun (WGS) entry which is preliminary data.</text>
</comment>
<gene>
    <name evidence="2" type="ORF">UV61_C0010G0018</name>
</gene>
<keyword evidence="1" id="KW-1133">Transmembrane helix</keyword>
<reference evidence="2 3" key="1">
    <citation type="journal article" date="2015" name="Nature">
        <title>rRNA introns, odd ribosomes, and small enigmatic genomes across a large radiation of phyla.</title>
        <authorList>
            <person name="Brown C.T."/>
            <person name="Hug L.A."/>
            <person name="Thomas B.C."/>
            <person name="Sharon I."/>
            <person name="Castelle C.J."/>
            <person name="Singh A."/>
            <person name="Wilkins M.J."/>
            <person name="Williams K.H."/>
            <person name="Banfield J.F."/>
        </authorList>
    </citation>
    <scope>NUCLEOTIDE SEQUENCE [LARGE SCALE GENOMIC DNA]</scope>
</reference>
<keyword evidence="1" id="KW-0472">Membrane</keyword>
<dbReference type="STRING" id="1618446.UV61_C0010G0018"/>
<dbReference type="Proteomes" id="UP000034050">
    <property type="component" value="Unassembled WGS sequence"/>
</dbReference>
<organism evidence="2 3">
    <name type="scientific">Candidatus Gottesmanbacteria bacterium GW2011_GWB1_43_11</name>
    <dbReference type="NCBI Taxonomy" id="1618446"/>
    <lineage>
        <taxon>Bacteria</taxon>
        <taxon>Candidatus Gottesmaniibacteriota</taxon>
    </lineage>
</organism>
<evidence type="ECO:0000313" key="3">
    <source>
        <dbReference type="Proteomes" id="UP000034050"/>
    </source>
</evidence>
<accession>A0A0G1CLT9</accession>
<keyword evidence="1" id="KW-0812">Transmembrane</keyword>
<proteinExistence type="predicted"/>
<evidence type="ECO:0000313" key="2">
    <source>
        <dbReference type="EMBL" id="KKS86467.1"/>
    </source>
</evidence>